<evidence type="ECO:0000313" key="2">
    <source>
        <dbReference type="EMBL" id="KAL3622311.1"/>
    </source>
</evidence>
<dbReference type="EMBL" id="JAVIJP010000060">
    <property type="protein sequence ID" value="KAL3622311.1"/>
    <property type="molecule type" value="Genomic_DNA"/>
</dbReference>
<evidence type="ECO:0000256" key="1">
    <source>
        <dbReference type="SAM" id="MobiDB-lite"/>
    </source>
</evidence>
<sequence>MNWNLGSFGSLSPPQTAVAVTHHPSHHRQAPALSRRRLEPSAQSPPATTHRRLTAVRVHEAPVATPFPSPIGVPLFLGGKYFWN</sequence>
<reference evidence="3" key="1">
    <citation type="journal article" date="2024" name="IScience">
        <title>Strigolactones Initiate the Formation of Haustorium-like Structures in Castilleja.</title>
        <authorList>
            <person name="Buerger M."/>
            <person name="Peterson D."/>
            <person name="Chory J."/>
        </authorList>
    </citation>
    <scope>NUCLEOTIDE SEQUENCE [LARGE SCALE GENOMIC DNA]</scope>
</reference>
<accession>A0ABD3BXT8</accession>
<feature type="region of interest" description="Disordered" evidence="1">
    <location>
        <begin position="1"/>
        <end position="53"/>
    </location>
</feature>
<organism evidence="2 3">
    <name type="scientific">Castilleja foliolosa</name>
    <dbReference type="NCBI Taxonomy" id="1961234"/>
    <lineage>
        <taxon>Eukaryota</taxon>
        <taxon>Viridiplantae</taxon>
        <taxon>Streptophyta</taxon>
        <taxon>Embryophyta</taxon>
        <taxon>Tracheophyta</taxon>
        <taxon>Spermatophyta</taxon>
        <taxon>Magnoliopsida</taxon>
        <taxon>eudicotyledons</taxon>
        <taxon>Gunneridae</taxon>
        <taxon>Pentapetalae</taxon>
        <taxon>asterids</taxon>
        <taxon>lamiids</taxon>
        <taxon>Lamiales</taxon>
        <taxon>Orobanchaceae</taxon>
        <taxon>Pedicularideae</taxon>
        <taxon>Castillejinae</taxon>
        <taxon>Castilleja</taxon>
    </lineage>
</organism>
<name>A0ABD3BXT8_9LAMI</name>
<gene>
    <name evidence="2" type="ORF">CASFOL_033722</name>
</gene>
<feature type="compositionally biased region" description="Polar residues" evidence="1">
    <location>
        <begin position="1"/>
        <end position="15"/>
    </location>
</feature>
<comment type="caution">
    <text evidence="2">The sequence shown here is derived from an EMBL/GenBank/DDBJ whole genome shotgun (WGS) entry which is preliminary data.</text>
</comment>
<dbReference type="AlphaFoldDB" id="A0ABD3BXT8"/>
<protein>
    <submittedName>
        <fullName evidence="2">Uncharacterized protein</fullName>
    </submittedName>
</protein>
<proteinExistence type="predicted"/>
<dbReference type="Proteomes" id="UP001632038">
    <property type="component" value="Unassembled WGS sequence"/>
</dbReference>
<keyword evidence="3" id="KW-1185">Reference proteome</keyword>
<evidence type="ECO:0000313" key="3">
    <source>
        <dbReference type="Proteomes" id="UP001632038"/>
    </source>
</evidence>